<evidence type="ECO:0000313" key="5">
    <source>
        <dbReference type="Proteomes" id="UP001321014"/>
    </source>
</evidence>
<dbReference type="PROSITE" id="PS51186">
    <property type="entry name" value="GNAT"/>
    <property type="match status" value="1"/>
</dbReference>
<organism evidence="4 5">
    <name type="scientific">Ruegeria marisflavi</name>
    <dbReference type="NCBI Taxonomy" id="2984152"/>
    <lineage>
        <taxon>Bacteria</taxon>
        <taxon>Pseudomonadati</taxon>
        <taxon>Pseudomonadota</taxon>
        <taxon>Alphaproteobacteria</taxon>
        <taxon>Rhodobacterales</taxon>
        <taxon>Roseobacteraceae</taxon>
        <taxon>Ruegeria</taxon>
    </lineage>
</organism>
<dbReference type="Gene3D" id="3.40.630.30">
    <property type="match status" value="1"/>
</dbReference>
<dbReference type="PANTHER" id="PTHR43877">
    <property type="entry name" value="AMINOALKYLPHOSPHONATE N-ACETYLTRANSFERASE-RELATED-RELATED"/>
    <property type="match status" value="1"/>
</dbReference>
<protein>
    <submittedName>
        <fullName evidence="4">GNAT family N-acetyltransferase</fullName>
    </submittedName>
</protein>
<dbReference type="Pfam" id="PF00583">
    <property type="entry name" value="Acetyltransf_1"/>
    <property type="match status" value="1"/>
</dbReference>
<proteinExistence type="predicted"/>
<dbReference type="CDD" id="cd04301">
    <property type="entry name" value="NAT_SF"/>
    <property type="match status" value="1"/>
</dbReference>
<gene>
    <name evidence="4" type="ORF">OEZ49_06405</name>
</gene>
<keyword evidence="5" id="KW-1185">Reference proteome</keyword>
<name>A0ABT2WNC1_9RHOB</name>
<dbReference type="Proteomes" id="UP001321014">
    <property type="component" value="Unassembled WGS sequence"/>
</dbReference>
<dbReference type="InterPro" id="IPR016181">
    <property type="entry name" value="Acyl_CoA_acyltransferase"/>
</dbReference>
<comment type="caution">
    <text evidence="4">The sequence shown here is derived from an EMBL/GenBank/DDBJ whole genome shotgun (WGS) entry which is preliminary data.</text>
</comment>
<keyword evidence="1" id="KW-0808">Transferase</keyword>
<dbReference type="RefSeq" id="WP_263387521.1">
    <property type="nucleotide sequence ID" value="NZ_JAOVQN010000004.1"/>
</dbReference>
<evidence type="ECO:0000259" key="3">
    <source>
        <dbReference type="PROSITE" id="PS51186"/>
    </source>
</evidence>
<evidence type="ECO:0000256" key="2">
    <source>
        <dbReference type="ARBA" id="ARBA00023315"/>
    </source>
</evidence>
<dbReference type="SUPFAM" id="SSF55729">
    <property type="entry name" value="Acyl-CoA N-acyltransferases (Nat)"/>
    <property type="match status" value="1"/>
</dbReference>
<feature type="domain" description="N-acetyltransferase" evidence="3">
    <location>
        <begin position="7"/>
        <end position="157"/>
    </location>
</feature>
<evidence type="ECO:0000313" key="4">
    <source>
        <dbReference type="EMBL" id="MCU9837392.1"/>
    </source>
</evidence>
<dbReference type="InterPro" id="IPR050832">
    <property type="entry name" value="Bact_Acetyltransf"/>
</dbReference>
<sequence>MTFGTPYQIAPDSPQIGAVLSLIRGSFAFMDGRIDPPSSMHRLTEKTVADHAARHEIWALGTPPLAVVFLTAKPGRLYLGKLAVDASMRGQGLARRLVTQAEVRARALGLPVVELETRVELVENHAAFARLGFVKTGESAHPGYDRPTSITMQKAIA</sequence>
<reference evidence="4 5" key="1">
    <citation type="submission" date="2022-10" db="EMBL/GenBank/DDBJ databases">
        <title>Ruegeria sp. nov., isolated from ocean surface water.</title>
        <authorList>
            <person name="He W."/>
            <person name="Wang L."/>
            <person name="Zhang D.-F."/>
        </authorList>
    </citation>
    <scope>NUCLEOTIDE SEQUENCE [LARGE SCALE GENOMIC DNA]</scope>
    <source>
        <strain evidence="4 5">WL0004</strain>
    </source>
</reference>
<dbReference type="PANTHER" id="PTHR43877:SF2">
    <property type="entry name" value="AMINOALKYLPHOSPHONATE N-ACETYLTRANSFERASE-RELATED"/>
    <property type="match status" value="1"/>
</dbReference>
<keyword evidence="2" id="KW-0012">Acyltransferase</keyword>
<dbReference type="InterPro" id="IPR000182">
    <property type="entry name" value="GNAT_dom"/>
</dbReference>
<accession>A0ABT2WNC1</accession>
<evidence type="ECO:0000256" key="1">
    <source>
        <dbReference type="ARBA" id="ARBA00022679"/>
    </source>
</evidence>
<dbReference type="EMBL" id="JAOVQN010000004">
    <property type="protein sequence ID" value="MCU9837392.1"/>
    <property type="molecule type" value="Genomic_DNA"/>
</dbReference>